<evidence type="ECO:0000313" key="12">
    <source>
        <dbReference type="EMBL" id="EGC20142.1"/>
    </source>
</evidence>
<evidence type="ECO:0000256" key="6">
    <source>
        <dbReference type="ARBA" id="ARBA00023125"/>
    </source>
</evidence>
<evidence type="ECO:0000256" key="8">
    <source>
        <dbReference type="ARBA" id="ARBA00023306"/>
    </source>
</evidence>
<keyword evidence="8 9" id="KW-0131">Cell cycle</keyword>
<dbReference type="Gene3D" id="1.10.443.10">
    <property type="entry name" value="Intergrase catalytic core"/>
    <property type="match status" value="1"/>
</dbReference>
<dbReference type="InterPro" id="IPR004107">
    <property type="entry name" value="Integrase_SAM-like_N"/>
</dbReference>
<feature type="active site" evidence="9">
    <location>
        <position position="246"/>
    </location>
</feature>
<keyword evidence="3 9" id="KW-0132">Cell division</keyword>
<protein>
    <recommendedName>
        <fullName evidence="9">Tyrosine recombinase XerC</fullName>
    </recommendedName>
</protein>
<evidence type="ECO:0000256" key="7">
    <source>
        <dbReference type="ARBA" id="ARBA00023172"/>
    </source>
</evidence>
<dbReference type="Proteomes" id="UP000005697">
    <property type="component" value="Unassembled WGS sequence"/>
</dbReference>
<dbReference type="InterPro" id="IPR044068">
    <property type="entry name" value="CB"/>
</dbReference>
<evidence type="ECO:0000256" key="9">
    <source>
        <dbReference type="HAMAP-Rule" id="MF_01808"/>
    </source>
</evidence>
<gene>
    <name evidence="9" type="primary">xerC</name>
    <name evidence="12" type="ORF">HMPREF9141_1382</name>
</gene>
<evidence type="ECO:0000313" key="13">
    <source>
        <dbReference type="Proteomes" id="UP000005697"/>
    </source>
</evidence>
<feature type="domain" description="Core-binding (CB)" evidence="11">
    <location>
        <begin position="1"/>
        <end position="88"/>
    </location>
</feature>
<dbReference type="GO" id="GO:0007059">
    <property type="term" value="P:chromosome segregation"/>
    <property type="evidence" value="ECO:0007669"/>
    <property type="project" value="UniProtKB-UniRule"/>
</dbReference>
<keyword evidence="5 9" id="KW-0229">DNA integration</keyword>
<comment type="similarity">
    <text evidence="9">Belongs to the 'phage' integrase family. XerC subfamily.</text>
</comment>
<dbReference type="InterPro" id="IPR010998">
    <property type="entry name" value="Integrase_recombinase_N"/>
</dbReference>
<evidence type="ECO:0000256" key="4">
    <source>
        <dbReference type="ARBA" id="ARBA00022829"/>
    </source>
</evidence>
<comment type="subunit">
    <text evidence="9">Forms a cyclic heterotetrameric complex composed of two molecules of XerC and two molecules of XerD.</text>
</comment>
<feature type="domain" description="Tyr recombinase" evidence="10">
    <location>
        <begin position="109"/>
        <end position="291"/>
    </location>
</feature>
<dbReference type="PROSITE" id="PS51898">
    <property type="entry name" value="TYR_RECOMBINASE"/>
    <property type="match status" value="1"/>
</dbReference>
<dbReference type="GO" id="GO:0003677">
    <property type="term" value="F:DNA binding"/>
    <property type="evidence" value="ECO:0007669"/>
    <property type="project" value="UniProtKB-UniRule"/>
</dbReference>
<keyword evidence="13" id="KW-1185">Reference proteome</keyword>
<comment type="function">
    <text evidence="9">Site-specific tyrosine recombinase, which acts by catalyzing the cutting and rejoining of the recombining DNA molecules. The XerC-XerD complex is essential to convert dimers of the bacterial chromosome into monomers to permit their segregation at cell division. It also contributes to the segregational stability of plasmids.</text>
</comment>
<dbReference type="eggNOG" id="COG4974">
    <property type="taxonomic scope" value="Bacteria"/>
</dbReference>
<dbReference type="AlphaFoldDB" id="F0F715"/>
<feature type="active site" evidence="9">
    <location>
        <position position="150"/>
    </location>
</feature>
<dbReference type="HOGENOM" id="CLU_027562_9_0_10"/>
<feature type="active site" evidence="9">
    <location>
        <position position="243"/>
    </location>
</feature>
<keyword evidence="6 9" id="KW-0238">DNA-binding</keyword>
<dbReference type="SUPFAM" id="SSF56349">
    <property type="entry name" value="DNA breaking-rejoining enzymes"/>
    <property type="match status" value="1"/>
</dbReference>
<comment type="caution">
    <text evidence="12">The sequence shown here is derived from an EMBL/GenBank/DDBJ whole genome shotgun (WGS) entry which is preliminary data.</text>
</comment>
<dbReference type="STRING" id="888743.HMPREF9141_1382"/>
<name>F0F715_9BACT</name>
<evidence type="ECO:0000256" key="3">
    <source>
        <dbReference type="ARBA" id="ARBA00022618"/>
    </source>
</evidence>
<dbReference type="PROSITE" id="PS51900">
    <property type="entry name" value="CB"/>
    <property type="match status" value="1"/>
</dbReference>
<dbReference type="Pfam" id="PF02899">
    <property type="entry name" value="Phage_int_SAM_1"/>
    <property type="match status" value="1"/>
</dbReference>
<reference evidence="12 13" key="1">
    <citation type="submission" date="2011-01" db="EMBL/GenBank/DDBJ databases">
        <authorList>
            <person name="Muzny D."/>
            <person name="Qin X."/>
            <person name="Deng J."/>
            <person name="Jiang H."/>
            <person name="Liu Y."/>
            <person name="Qu J."/>
            <person name="Song X.-Z."/>
            <person name="Zhang L."/>
            <person name="Thornton R."/>
            <person name="Coyle M."/>
            <person name="Francisco L."/>
            <person name="Jackson L."/>
            <person name="Javaid M."/>
            <person name="Korchina V."/>
            <person name="Kovar C."/>
            <person name="Mata R."/>
            <person name="Mathew T."/>
            <person name="Ngo R."/>
            <person name="Nguyen L."/>
            <person name="Nguyen N."/>
            <person name="Okwuonu G."/>
            <person name="Ongeri F."/>
            <person name="Pham C."/>
            <person name="Simmons D."/>
            <person name="Wilczek-Boney K."/>
            <person name="Hale W."/>
            <person name="Jakkamsetti A."/>
            <person name="Pham P."/>
            <person name="Ruth R."/>
            <person name="San Lucas F."/>
            <person name="Warren J."/>
            <person name="Zhang J."/>
            <person name="Zhao Z."/>
            <person name="Zhou C."/>
            <person name="Zhu D."/>
            <person name="Lee S."/>
            <person name="Bess C."/>
            <person name="Blankenburg K."/>
            <person name="Forbes L."/>
            <person name="Fu Q."/>
            <person name="Gubbala S."/>
            <person name="Hirani K."/>
            <person name="Jayaseelan J.C."/>
            <person name="Lara F."/>
            <person name="Munidasa M."/>
            <person name="Palculict T."/>
            <person name="Patil S."/>
            <person name="Pu L.-L."/>
            <person name="Saada N."/>
            <person name="Tang L."/>
            <person name="Weissenberger G."/>
            <person name="Zhu Y."/>
            <person name="Hemphill L."/>
            <person name="Shang Y."/>
            <person name="Youmans B."/>
            <person name="Ayvaz T."/>
            <person name="Ross M."/>
            <person name="Santibanez J."/>
            <person name="Aqrawi P."/>
            <person name="Gross S."/>
            <person name="Joshi V."/>
            <person name="Fowler G."/>
            <person name="Nazareth L."/>
            <person name="Reid J."/>
            <person name="Worley K."/>
            <person name="Petrosino J."/>
            <person name="Highlander S."/>
            <person name="Gibbs R."/>
        </authorList>
    </citation>
    <scope>NUCLEOTIDE SEQUENCE [LARGE SCALE GENOMIC DNA]</scope>
    <source>
        <strain evidence="12 13">DSM 16608</strain>
    </source>
</reference>
<dbReference type="HAMAP" id="MF_01808">
    <property type="entry name" value="Recomb_XerC_XerD"/>
    <property type="match status" value="1"/>
</dbReference>
<dbReference type="InterPro" id="IPR002104">
    <property type="entry name" value="Integrase_catalytic"/>
</dbReference>
<organism evidence="12 13">
    <name type="scientific">Prevotella multiformis DSM 16608</name>
    <dbReference type="NCBI Taxonomy" id="888743"/>
    <lineage>
        <taxon>Bacteria</taxon>
        <taxon>Pseudomonadati</taxon>
        <taxon>Bacteroidota</taxon>
        <taxon>Bacteroidia</taxon>
        <taxon>Bacteroidales</taxon>
        <taxon>Prevotellaceae</taxon>
        <taxon>Prevotella</taxon>
    </lineage>
</organism>
<keyword evidence="4 9" id="KW-0159">Chromosome partition</keyword>
<dbReference type="EMBL" id="AEWX01000018">
    <property type="protein sequence ID" value="EGC20142.1"/>
    <property type="molecule type" value="Genomic_DNA"/>
</dbReference>
<feature type="active site" evidence="9">
    <location>
        <position position="174"/>
    </location>
</feature>
<evidence type="ECO:0000256" key="5">
    <source>
        <dbReference type="ARBA" id="ARBA00022908"/>
    </source>
</evidence>
<evidence type="ECO:0000259" key="11">
    <source>
        <dbReference type="PROSITE" id="PS51900"/>
    </source>
</evidence>
<accession>F0F715</accession>
<proteinExistence type="inferred from homology"/>
<dbReference type="InterPro" id="IPR011010">
    <property type="entry name" value="DNA_brk_join_enz"/>
</dbReference>
<dbReference type="GO" id="GO:0005737">
    <property type="term" value="C:cytoplasm"/>
    <property type="evidence" value="ECO:0007669"/>
    <property type="project" value="UniProtKB-SubCell"/>
</dbReference>
<dbReference type="GO" id="GO:0009037">
    <property type="term" value="F:tyrosine-based site-specific recombinase activity"/>
    <property type="evidence" value="ECO:0007669"/>
    <property type="project" value="UniProtKB-UniRule"/>
</dbReference>
<dbReference type="GO" id="GO:0006313">
    <property type="term" value="P:DNA transposition"/>
    <property type="evidence" value="ECO:0007669"/>
    <property type="project" value="UniProtKB-UniRule"/>
</dbReference>
<dbReference type="PANTHER" id="PTHR30349">
    <property type="entry name" value="PHAGE INTEGRASE-RELATED"/>
    <property type="match status" value="1"/>
</dbReference>
<feature type="active site" evidence="9">
    <location>
        <position position="269"/>
    </location>
</feature>
<keyword evidence="7 9" id="KW-0233">DNA recombination</keyword>
<dbReference type="InterPro" id="IPR050090">
    <property type="entry name" value="Tyrosine_recombinase_XerCD"/>
</dbReference>
<keyword evidence="2 9" id="KW-0963">Cytoplasm</keyword>
<evidence type="ECO:0000259" key="10">
    <source>
        <dbReference type="PROSITE" id="PS51898"/>
    </source>
</evidence>
<dbReference type="PANTHER" id="PTHR30349:SF77">
    <property type="entry name" value="TYROSINE RECOMBINASE XERC"/>
    <property type="match status" value="1"/>
</dbReference>
<dbReference type="InterPro" id="IPR013762">
    <property type="entry name" value="Integrase-like_cat_sf"/>
</dbReference>
<dbReference type="GO" id="GO:0051301">
    <property type="term" value="P:cell division"/>
    <property type="evidence" value="ECO:0007669"/>
    <property type="project" value="UniProtKB-KW"/>
</dbReference>
<sequence>MDGEPMVDMFLDYLRLERNYSPMTVTSYRKDLEEFERFFQDLEEQLSWETVDSDVVRNWMEDMMDRGNAASSVNRRLSSLRSFYRFALRRSLVRRDPVHGLQGPKRQKPLPQFLKESEMERLLEPGMWTDSYKDVLARTLIMTFYETGVRVSELTGLDDKDVDGLTCELKVTGKRDKQRIIPFGRELAETLAAYRQVRGAAVKGDSAALFRTEKGVRMTDGQVRALVKKHLSRVSTLKKRTPHVLRHTFATAMLNHEAGLESVKKLLGHESLSTTEIYTHTTFEQLKKVYKNAHPRA</sequence>
<feature type="active site" description="O-(3'-phospho-DNA)-tyrosine intermediate" evidence="9">
    <location>
        <position position="278"/>
    </location>
</feature>
<evidence type="ECO:0000256" key="2">
    <source>
        <dbReference type="ARBA" id="ARBA00022490"/>
    </source>
</evidence>
<comment type="subcellular location">
    <subcellularLocation>
        <location evidence="1 9">Cytoplasm</location>
    </subcellularLocation>
</comment>
<dbReference type="Gene3D" id="1.10.150.130">
    <property type="match status" value="1"/>
</dbReference>
<dbReference type="InterPro" id="IPR023009">
    <property type="entry name" value="Tyrosine_recombinase_XerC/XerD"/>
</dbReference>
<evidence type="ECO:0000256" key="1">
    <source>
        <dbReference type="ARBA" id="ARBA00004496"/>
    </source>
</evidence>
<dbReference type="Pfam" id="PF00589">
    <property type="entry name" value="Phage_integrase"/>
    <property type="match status" value="1"/>
</dbReference>